<protein>
    <submittedName>
        <fullName evidence="3">Mannosyltransferase</fullName>
    </submittedName>
</protein>
<name>A0A0J8DEZ3_CLOCY</name>
<dbReference type="Pfam" id="PF00534">
    <property type="entry name" value="Glycos_transf_1"/>
    <property type="match status" value="1"/>
</dbReference>
<keyword evidence="4" id="KW-1185">Reference proteome</keyword>
<evidence type="ECO:0000256" key="1">
    <source>
        <dbReference type="ARBA" id="ARBA00022679"/>
    </source>
</evidence>
<dbReference type="RefSeq" id="WP_048569563.1">
    <property type="nucleotide sequence ID" value="NZ_LFVU01000004.1"/>
</dbReference>
<keyword evidence="1 3" id="KW-0808">Transferase</keyword>
<accession>A0A0J8DEZ3</accession>
<dbReference type="PATRIC" id="fig|1121307.3.peg.2001"/>
<sequence>MNIGIDARAAVWYRGTGIGTYTYQLIYNINFFDKLNEYLLFLPDENITGISPGENINIKLISEDRRENFWEEVDIPNILNNKEIDTYLVPQNGIGLPKEKKCPFAITLHDVIPFRMPETVGPQYLNLFTKEVPNILDNCDSIITVSNFSKMDIHKEFSYPLDKIHVTHLAAEDIYFPRSKELCMDYIKTHYGIENDFILYVGGFSPRKNILGLIEAYSCLPNETREKLSLVILGKKGRSYYTYRDRAYELGVKGQVIFPGYVPVNELPLFYNACKIFCYPSFYEGFGLPPLEAMACGAPVISSSLTSMPEILEDAAVYIDPYNPKDIYEKLLKLIEDDKFRDEISFKGLLHSAKYNWKKTALETINSLKTLS</sequence>
<feature type="domain" description="Glycosyl transferase family 1" evidence="2">
    <location>
        <begin position="195"/>
        <end position="345"/>
    </location>
</feature>
<dbReference type="Proteomes" id="UP000036756">
    <property type="component" value="Unassembled WGS sequence"/>
</dbReference>
<gene>
    <name evidence="3" type="ORF">CLCY_5c00680</name>
</gene>
<dbReference type="GO" id="GO:0009103">
    <property type="term" value="P:lipopolysaccharide biosynthetic process"/>
    <property type="evidence" value="ECO:0007669"/>
    <property type="project" value="TreeGrafter"/>
</dbReference>
<keyword evidence="3" id="KW-0328">Glycosyltransferase</keyword>
<dbReference type="AlphaFoldDB" id="A0A0J8DEZ3"/>
<dbReference type="PANTHER" id="PTHR46401:SF2">
    <property type="entry name" value="GLYCOSYLTRANSFERASE WBBK-RELATED"/>
    <property type="match status" value="1"/>
</dbReference>
<dbReference type="OrthoDB" id="9797829at2"/>
<dbReference type="STRING" id="1121307.CLCY_5c00680"/>
<dbReference type="InterPro" id="IPR001296">
    <property type="entry name" value="Glyco_trans_1"/>
</dbReference>
<organism evidence="3 4">
    <name type="scientific">Clostridium cylindrosporum DSM 605</name>
    <dbReference type="NCBI Taxonomy" id="1121307"/>
    <lineage>
        <taxon>Bacteria</taxon>
        <taxon>Bacillati</taxon>
        <taxon>Bacillota</taxon>
        <taxon>Clostridia</taxon>
        <taxon>Eubacteriales</taxon>
        <taxon>Clostridiaceae</taxon>
        <taxon>Clostridium</taxon>
    </lineage>
</organism>
<dbReference type="FunFam" id="3.40.50.2000:FF:000119">
    <property type="entry name" value="Glycosyl transferase group 1"/>
    <property type="match status" value="1"/>
</dbReference>
<dbReference type="GO" id="GO:0016757">
    <property type="term" value="F:glycosyltransferase activity"/>
    <property type="evidence" value="ECO:0007669"/>
    <property type="project" value="UniProtKB-KW"/>
</dbReference>
<dbReference type="EMBL" id="LFVU01000004">
    <property type="protein sequence ID" value="KMT22829.1"/>
    <property type="molecule type" value="Genomic_DNA"/>
</dbReference>
<dbReference type="CDD" id="cd03809">
    <property type="entry name" value="GT4_MtfB-like"/>
    <property type="match status" value="1"/>
</dbReference>
<dbReference type="Gene3D" id="3.40.50.2000">
    <property type="entry name" value="Glycogen Phosphorylase B"/>
    <property type="match status" value="2"/>
</dbReference>
<proteinExistence type="predicted"/>
<comment type="caution">
    <text evidence="3">The sequence shown here is derived from an EMBL/GenBank/DDBJ whole genome shotgun (WGS) entry which is preliminary data.</text>
</comment>
<dbReference type="SUPFAM" id="SSF53756">
    <property type="entry name" value="UDP-Glycosyltransferase/glycogen phosphorylase"/>
    <property type="match status" value="1"/>
</dbReference>
<dbReference type="PANTHER" id="PTHR46401">
    <property type="entry name" value="GLYCOSYLTRANSFERASE WBBK-RELATED"/>
    <property type="match status" value="1"/>
</dbReference>
<evidence type="ECO:0000313" key="3">
    <source>
        <dbReference type="EMBL" id="KMT22829.1"/>
    </source>
</evidence>
<evidence type="ECO:0000259" key="2">
    <source>
        <dbReference type="Pfam" id="PF00534"/>
    </source>
</evidence>
<reference evidence="3 4" key="1">
    <citation type="submission" date="2015-06" db="EMBL/GenBank/DDBJ databases">
        <title>Draft genome sequence of the purine-degrading Clostridium cylindrosporum HC-1 (DSM 605).</title>
        <authorList>
            <person name="Poehlein A."/>
            <person name="Schiel-Bengelsdorf B."/>
            <person name="Bengelsdorf F."/>
            <person name="Daniel R."/>
            <person name="Duerre P."/>
        </authorList>
    </citation>
    <scope>NUCLEOTIDE SEQUENCE [LARGE SCALE GENOMIC DNA]</scope>
    <source>
        <strain evidence="3 4">DSM 605</strain>
    </source>
</reference>
<evidence type="ECO:0000313" key="4">
    <source>
        <dbReference type="Proteomes" id="UP000036756"/>
    </source>
</evidence>